<dbReference type="Gene3D" id="3.40.50.2300">
    <property type="match status" value="1"/>
</dbReference>
<feature type="domain" description="Response regulatory" evidence="1">
    <location>
        <begin position="2"/>
        <end position="114"/>
    </location>
</feature>
<sequence>MNILIVDDDELSRELLAIAVKRCGHSYQMFENAYEAANHLASADLLLMDWEMPDKSGVDFVKEARSHGVKIPIIIITVKDSYQDMHEAMCAGANQFVSKPINVNELIARINLAEKELTE</sequence>
<dbReference type="SMART" id="SM00448">
    <property type="entry name" value="REC"/>
    <property type="match status" value="1"/>
</dbReference>
<dbReference type="PANTHER" id="PTHR43228:SF1">
    <property type="entry name" value="TWO-COMPONENT RESPONSE REGULATOR ARR22"/>
    <property type="match status" value="1"/>
</dbReference>
<accession>A0A0F9GX56</accession>
<protein>
    <recommendedName>
        <fullName evidence="1">Response regulatory domain-containing protein</fullName>
    </recommendedName>
</protein>
<gene>
    <name evidence="2" type="ORF">LCGC14_2131900</name>
</gene>
<dbReference type="GO" id="GO:0000160">
    <property type="term" value="P:phosphorelay signal transduction system"/>
    <property type="evidence" value="ECO:0007669"/>
    <property type="project" value="InterPro"/>
</dbReference>
<organism evidence="2">
    <name type="scientific">marine sediment metagenome</name>
    <dbReference type="NCBI Taxonomy" id="412755"/>
    <lineage>
        <taxon>unclassified sequences</taxon>
        <taxon>metagenomes</taxon>
        <taxon>ecological metagenomes</taxon>
    </lineage>
</organism>
<dbReference type="InterPro" id="IPR052048">
    <property type="entry name" value="ST_Response_Regulator"/>
</dbReference>
<dbReference type="InterPro" id="IPR011006">
    <property type="entry name" value="CheY-like_superfamily"/>
</dbReference>
<comment type="caution">
    <text evidence="2">The sequence shown here is derived from an EMBL/GenBank/DDBJ whole genome shotgun (WGS) entry which is preliminary data.</text>
</comment>
<dbReference type="InterPro" id="IPR001789">
    <property type="entry name" value="Sig_transdc_resp-reg_receiver"/>
</dbReference>
<dbReference type="PROSITE" id="PS50110">
    <property type="entry name" value="RESPONSE_REGULATORY"/>
    <property type="match status" value="1"/>
</dbReference>
<proteinExistence type="predicted"/>
<dbReference type="PANTHER" id="PTHR43228">
    <property type="entry name" value="TWO-COMPONENT RESPONSE REGULATOR"/>
    <property type="match status" value="1"/>
</dbReference>
<dbReference type="Pfam" id="PF00072">
    <property type="entry name" value="Response_reg"/>
    <property type="match status" value="1"/>
</dbReference>
<name>A0A0F9GX56_9ZZZZ</name>
<evidence type="ECO:0000259" key="1">
    <source>
        <dbReference type="PROSITE" id="PS50110"/>
    </source>
</evidence>
<evidence type="ECO:0000313" key="2">
    <source>
        <dbReference type="EMBL" id="KKL67742.1"/>
    </source>
</evidence>
<dbReference type="EMBL" id="LAZR01026765">
    <property type="protein sequence ID" value="KKL67742.1"/>
    <property type="molecule type" value="Genomic_DNA"/>
</dbReference>
<reference evidence="2" key="1">
    <citation type="journal article" date="2015" name="Nature">
        <title>Complex archaea that bridge the gap between prokaryotes and eukaryotes.</title>
        <authorList>
            <person name="Spang A."/>
            <person name="Saw J.H."/>
            <person name="Jorgensen S.L."/>
            <person name="Zaremba-Niedzwiedzka K."/>
            <person name="Martijn J."/>
            <person name="Lind A.E."/>
            <person name="van Eijk R."/>
            <person name="Schleper C."/>
            <person name="Guy L."/>
            <person name="Ettema T.J."/>
        </authorList>
    </citation>
    <scope>NUCLEOTIDE SEQUENCE</scope>
</reference>
<dbReference type="AlphaFoldDB" id="A0A0F9GX56"/>
<dbReference type="SUPFAM" id="SSF52172">
    <property type="entry name" value="CheY-like"/>
    <property type="match status" value="1"/>
</dbReference>